<dbReference type="NCBIfam" id="TIGR01173">
    <property type="entry name" value="glmU"/>
    <property type="match status" value="1"/>
</dbReference>
<dbReference type="SUPFAM" id="SSF53448">
    <property type="entry name" value="Nucleotide-diphospho-sugar transferases"/>
    <property type="match status" value="1"/>
</dbReference>
<feature type="binding site" evidence="17">
    <location>
        <position position="132"/>
    </location>
    <ligand>
        <name>Mg(2+)</name>
        <dbReference type="ChEBI" id="CHEBI:18420"/>
    </ligand>
</feature>
<dbReference type="GO" id="GO:0016020">
    <property type="term" value="C:membrane"/>
    <property type="evidence" value="ECO:0007669"/>
    <property type="project" value="GOC"/>
</dbReference>
<dbReference type="GO" id="GO:0005737">
    <property type="term" value="C:cytoplasm"/>
    <property type="evidence" value="ECO:0007669"/>
    <property type="project" value="UniProtKB-SubCell"/>
</dbReference>
<evidence type="ECO:0000256" key="7">
    <source>
        <dbReference type="ARBA" id="ARBA00022737"/>
    </source>
</evidence>
<dbReference type="InterPro" id="IPR005882">
    <property type="entry name" value="Bifunctional_GlmU"/>
</dbReference>
<dbReference type="Gene3D" id="3.90.550.10">
    <property type="entry name" value="Spore Coat Polysaccharide Biosynthesis Protein SpsA, Chain A"/>
    <property type="match status" value="1"/>
</dbReference>
<feature type="binding site" evidence="17">
    <location>
        <position position="184"/>
    </location>
    <ligand>
        <name>UDP-N-acetyl-alpha-D-glucosamine</name>
        <dbReference type="ChEBI" id="CHEBI:57705"/>
    </ligand>
</feature>
<dbReference type="SUPFAM" id="SSF51161">
    <property type="entry name" value="Trimeric LpxA-like enzymes"/>
    <property type="match status" value="1"/>
</dbReference>
<comment type="pathway">
    <text evidence="17">Nucleotide-sugar biosynthesis; UDP-N-acetyl-alpha-D-glucosamine biosynthesis; UDP-N-acetyl-alpha-D-glucosamine from N-acetyl-alpha-D-glucosamine 1-phosphate: step 1/1.</text>
</comment>
<proteinExistence type="inferred from homology"/>
<keyword evidence="11 17" id="KW-0511">Multifunctional enzyme</keyword>
<evidence type="ECO:0000256" key="17">
    <source>
        <dbReference type="HAMAP-Rule" id="MF_01631"/>
    </source>
</evidence>
<dbReference type="EC" id="2.7.7.23" evidence="17"/>
<keyword evidence="13 17" id="KW-0961">Cell wall biogenesis/degradation</keyword>
<dbReference type="UniPathway" id="UPA00113">
    <property type="reaction ID" value="UER00532"/>
</dbReference>
<evidence type="ECO:0000256" key="13">
    <source>
        <dbReference type="ARBA" id="ARBA00023316"/>
    </source>
</evidence>
<evidence type="ECO:0000256" key="2">
    <source>
        <dbReference type="ARBA" id="ARBA00007947"/>
    </source>
</evidence>
<sequence>MPEQPDAPLQHAPAEDNSSGRAPGGPGAVAAVVVLAAGEGKRMRSARSKLLHEVAGHSLLSYAVTAATTLQPQHVVVVVGHLREQVEAHLDEIAPHVTTVVQEEQRGTGHAVQVALAALPELSGEVVVTYGDVPMLDGDTLAGLLADHRAQGAAVTVLTAQVADPTGYGRVVRDAGGHVEAVVEHRDADEHQRTISEINSGIYVFEAATLRQGLAGLQPDNAQGELYLTDVLASARRDGGLVSAHLTEDAWLTEGVNDRVQLSRINLEVNRRLLDRWMRAGVTVVDPATTWVHASVDLGTDVTLLPGTTLEGATSVAAGAVVGPDTTLVDVEVGERAHVSRTHASLAVIGPDVSVGPFAHLRPGTRLGAGAKVGTFVETKNAQLGAGAKVPHLSYVGDAVLGDGANIGAGVVFANYDGVHKATTTVGAFSFVGSNSVLTAPVVVADGAYVAAGSTITSDVEIGALAVSRGRQRNVAGWVVRKRAGTRTARAAEAAAAGPDPVGEAAEQDQTATAAPLQTQQAQPAPVQDQQVLQQAHDHPGGDQRPGPQDDEGNAHG</sequence>
<dbReference type="InterPro" id="IPR011004">
    <property type="entry name" value="Trimer_LpxA-like_sf"/>
</dbReference>
<evidence type="ECO:0000256" key="4">
    <source>
        <dbReference type="ARBA" id="ARBA00022679"/>
    </source>
</evidence>
<dbReference type="GO" id="GO:0008360">
    <property type="term" value="P:regulation of cell shape"/>
    <property type="evidence" value="ECO:0007669"/>
    <property type="project" value="UniProtKB-KW"/>
</dbReference>
<dbReference type="InterPro" id="IPR029044">
    <property type="entry name" value="Nucleotide-diphossugar_trans"/>
</dbReference>
<evidence type="ECO:0000313" key="20">
    <source>
        <dbReference type="EMBL" id="CAA9311077.1"/>
    </source>
</evidence>
<comment type="function">
    <text evidence="16 17">Catalyzes the last two sequential reactions in the de novo biosynthetic pathway for UDP-N-acetylglucosamine (UDP-GlcNAc). The C-terminal domain catalyzes the transfer of acetyl group from acetyl coenzyme A to glucosamine-1-phosphate (GlcN-1-P) to produce N-acetylglucosamine-1-phosphate (GlcNAc-1-P), which is converted into UDP-GlcNAc by the transfer of uridine 5-monophosphate (from uridine 5-triphosphate), a reaction catalyzed by the N-terminal domain.</text>
</comment>
<dbReference type="InterPro" id="IPR038009">
    <property type="entry name" value="GlmU_C_LbH"/>
</dbReference>
<dbReference type="Gene3D" id="2.160.10.10">
    <property type="entry name" value="Hexapeptide repeat proteins"/>
    <property type="match status" value="1"/>
</dbReference>
<evidence type="ECO:0000256" key="18">
    <source>
        <dbReference type="SAM" id="MobiDB-lite"/>
    </source>
</evidence>
<feature type="binding site" evidence="17">
    <location>
        <position position="406"/>
    </location>
    <ligand>
        <name>UDP-N-acetyl-alpha-D-glucosamine</name>
        <dbReference type="ChEBI" id="CHEBI:57705"/>
    </ligand>
</feature>
<dbReference type="NCBIfam" id="NF010932">
    <property type="entry name" value="PRK14352.1"/>
    <property type="match status" value="1"/>
</dbReference>
<organism evidence="20">
    <name type="scientific">uncultured Friedmanniella sp</name>
    <dbReference type="NCBI Taxonomy" id="335381"/>
    <lineage>
        <taxon>Bacteria</taxon>
        <taxon>Bacillati</taxon>
        <taxon>Actinomycetota</taxon>
        <taxon>Actinomycetes</taxon>
        <taxon>Propionibacteriales</taxon>
        <taxon>Nocardioidaceae</taxon>
        <taxon>Friedmanniella</taxon>
        <taxon>environmental samples</taxon>
    </lineage>
</organism>
<keyword evidence="6 17" id="KW-0479">Metal-binding</keyword>
<feature type="binding site" evidence="17">
    <location>
        <position position="469"/>
    </location>
    <ligand>
        <name>acetyl-CoA</name>
        <dbReference type="ChEBI" id="CHEBI:57288"/>
    </ligand>
</feature>
<feature type="region of interest" description="Disordered" evidence="18">
    <location>
        <begin position="1"/>
        <end position="25"/>
    </location>
</feature>
<feature type="binding site" evidence="17">
    <location>
        <position position="395"/>
    </location>
    <ligand>
        <name>UDP-N-acetyl-alpha-D-glucosamine</name>
        <dbReference type="ChEBI" id="CHEBI:57705"/>
    </ligand>
</feature>
<dbReference type="PROSITE" id="PS50006">
    <property type="entry name" value="FHA_DOMAIN"/>
    <property type="match status" value="1"/>
</dbReference>
<reference evidence="20" key="1">
    <citation type="submission" date="2020-02" db="EMBL/GenBank/DDBJ databases">
        <authorList>
            <person name="Meier V. D."/>
        </authorList>
    </citation>
    <scope>NUCLEOTIDE SEQUENCE</scope>
    <source>
        <strain evidence="20">AVDCRST_MAG48</strain>
    </source>
</reference>
<comment type="catalytic activity">
    <reaction evidence="14 17">
        <text>alpha-D-glucosamine 1-phosphate + acetyl-CoA = N-acetyl-alpha-D-glucosamine 1-phosphate + CoA + H(+)</text>
        <dbReference type="Rhea" id="RHEA:13725"/>
        <dbReference type="ChEBI" id="CHEBI:15378"/>
        <dbReference type="ChEBI" id="CHEBI:57287"/>
        <dbReference type="ChEBI" id="CHEBI:57288"/>
        <dbReference type="ChEBI" id="CHEBI:57776"/>
        <dbReference type="ChEBI" id="CHEBI:58516"/>
        <dbReference type="EC" id="2.3.1.157"/>
    </reaction>
</comment>
<feature type="domain" description="FHA" evidence="19">
    <location>
        <begin position="320"/>
        <end position="382"/>
    </location>
</feature>
<keyword evidence="8 17" id="KW-0460">Magnesium</keyword>
<feature type="region of interest" description="Linker" evidence="17">
    <location>
        <begin position="260"/>
        <end position="280"/>
    </location>
</feature>
<keyword evidence="5 17" id="KW-0548">Nucleotidyltransferase</keyword>
<feature type="binding site" evidence="17">
    <location>
        <position position="49"/>
    </location>
    <ligand>
        <name>UDP-N-acetyl-alpha-D-glucosamine</name>
        <dbReference type="ChEBI" id="CHEBI:57705"/>
    </ligand>
</feature>
<dbReference type="HAMAP" id="MF_01631">
    <property type="entry name" value="GlmU"/>
    <property type="match status" value="1"/>
</dbReference>
<feature type="region of interest" description="N-acetyltransferase" evidence="17">
    <location>
        <begin position="281"/>
        <end position="557"/>
    </location>
</feature>
<dbReference type="InterPro" id="IPR050065">
    <property type="entry name" value="GlmU-like"/>
</dbReference>
<feature type="binding site" evidence="17">
    <location>
        <position position="257"/>
    </location>
    <ligand>
        <name>Mg(2+)</name>
        <dbReference type="ChEBI" id="CHEBI:18420"/>
    </ligand>
</feature>
<dbReference type="GO" id="GO:0000902">
    <property type="term" value="P:cell morphogenesis"/>
    <property type="evidence" value="ECO:0007669"/>
    <property type="project" value="UniProtKB-UniRule"/>
</dbReference>
<feature type="active site" description="Proton acceptor" evidence="17">
    <location>
        <position position="392"/>
    </location>
</feature>
<dbReference type="InterPro" id="IPR025877">
    <property type="entry name" value="MobA-like_NTP_Trfase"/>
</dbReference>
<dbReference type="CDD" id="cd02540">
    <property type="entry name" value="GT2_GlmU_N_bac"/>
    <property type="match status" value="1"/>
</dbReference>
<accession>A0A6J4KQ92</accession>
<dbReference type="InterPro" id="IPR018357">
    <property type="entry name" value="Hexapep_transf_CS"/>
</dbReference>
<comment type="pathway">
    <text evidence="17">Nucleotide-sugar biosynthesis; UDP-N-acetyl-alpha-D-glucosamine biosynthesis; N-acetyl-alpha-D-glucosamine 1-phosphate from alpha-D-glucosamine 6-phosphate (route II): step 2/2.</text>
</comment>
<evidence type="ECO:0000256" key="9">
    <source>
        <dbReference type="ARBA" id="ARBA00022960"/>
    </source>
</evidence>
<feature type="region of interest" description="Pyrophosphorylase" evidence="17">
    <location>
        <begin position="1"/>
        <end position="259"/>
    </location>
</feature>
<dbReference type="EMBL" id="CADCTS010000295">
    <property type="protein sequence ID" value="CAA9311077.1"/>
    <property type="molecule type" value="Genomic_DNA"/>
</dbReference>
<keyword evidence="10 17" id="KW-0573">Peptidoglycan synthesis</keyword>
<feature type="binding site" evidence="17">
    <location>
        <position position="169"/>
    </location>
    <ligand>
        <name>UDP-N-acetyl-alpha-D-glucosamine</name>
        <dbReference type="ChEBI" id="CHEBI:57705"/>
    </ligand>
</feature>
<comment type="similarity">
    <text evidence="1 17">In the C-terminal section; belongs to the transferase hexapeptide repeat family.</text>
</comment>
<evidence type="ECO:0000256" key="5">
    <source>
        <dbReference type="ARBA" id="ARBA00022695"/>
    </source>
</evidence>
<gene>
    <name evidence="17" type="primary">glmU</name>
    <name evidence="20" type="ORF">AVDCRST_MAG48-2048</name>
</gene>
<comment type="similarity">
    <text evidence="2 17">In the N-terminal section; belongs to the N-acetylglucosamine-1-phosphate uridyltransferase family.</text>
</comment>
<keyword evidence="9 17" id="KW-0133">Cell shape</keyword>
<dbReference type="InterPro" id="IPR000253">
    <property type="entry name" value="FHA_dom"/>
</dbReference>
<feature type="binding site" evidence="17">
    <location>
        <begin position="130"/>
        <end position="132"/>
    </location>
    <ligand>
        <name>UDP-N-acetyl-alpha-D-glucosamine</name>
        <dbReference type="ChEBI" id="CHEBI:57705"/>
    </ligand>
</feature>
<evidence type="ECO:0000256" key="1">
    <source>
        <dbReference type="ARBA" id="ARBA00007707"/>
    </source>
</evidence>
<name>A0A6J4KQ92_9ACTN</name>
<feature type="binding site" evidence="17">
    <location>
        <position position="362"/>
    </location>
    <ligand>
        <name>UDP-N-acetyl-alpha-D-glucosamine</name>
        <dbReference type="ChEBI" id="CHEBI:57705"/>
    </ligand>
</feature>
<comment type="subcellular location">
    <subcellularLocation>
        <location evidence="17">Cytoplasm</location>
    </subcellularLocation>
</comment>
<feature type="binding site" evidence="17">
    <location>
        <begin position="415"/>
        <end position="416"/>
    </location>
    <ligand>
        <name>acetyl-CoA</name>
        <dbReference type="ChEBI" id="CHEBI:57288"/>
    </ligand>
</feature>
<dbReference type="AlphaFoldDB" id="A0A6J4KQ92"/>
<feature type="binding site" evidence="17">
    <location>
        <begin position="35"/>
        <end position="38"/>
    </location>
    <ligand>
        <name>UDP-N-acetyl-alpha-D-glucosamine</name>
        <dbReference type="ChEBI" id="CHEBI:57705"/>
    </ligand>
</feature>
<dbReference type="GO" id="GO:0000287">
    <property type="term" value="F:magnesium ion binding"/>
    <property type="evidence" value="ECO:0007669"/>
    <property type="project" value="UniProtKB-UniRule"/>
</dbReference>
<feature type="binding site" evidence="17">
    <location>
        <position position="434"/>
    </location>
    <ligand>
        <name>acetyl-CoA</name>
        <dbReference type="ChEBI" id="CHEBI:57288"/>
    </ligand>
</feature>
<feature type="binding site" evidence="17">
    <location>
        <position position="199"/>
    </location>
    <ligand>
        <name>UDP-N-acetyl-alpha-D-glucosamine</name>
        <dbReference type="ChEBI" id="CHEBI:57705"/>
    </ligand>
</feature>
<protein>
    <recommendedName>
        <fullName evidence="17">Bifunctional protein GlmU</fullName>
    </recommendedName>
    <domain>
        <recommendedName>
            <fullName evidence="17">UDP-N-acetylglucosamine pyrophosphorylase</fullName>
            <ecNumber evidence="17">2.7.7.23</ecNumber>
        </recommendedName>
        <alternativeName>
            <fullName evidence="17">N-acetylglucosamine-1-phosphate uridyltransferase</fullName>
        </alternativeName>
    </domain>
    <domain>
        <recommendedName>
            <fullName evidence="17">Glucosamine-1-phosphate N-acetyltransferase</fullName>
            <ecNumber evidence="17">2.3.1.157</ecNumber>
        </recommendedName>
    </domain>
</protein>
<dbReference type="GO" id="GO:0009245">
    <property type="term" value="P:lipid A biosynthetic process"/>
    <property type="evidence" value="ECO:0007669"/>
    <property type="project" value="UniProtKB-UniRule"/>
</dbReference>
<feature type="compositionally biased region" description="Low complexity" evidence="18">
    <location>
        <begin position="493"/>
        <end position="535"/>
    </location>
</feature>
<keyword evidence="12 17" id="KW-0012">Acyltransferase</keyword>
<feature type="binding site" evidence="17">
    <location>
        <position position="409"/>
    </location>
    <ligand>
        <name>acetyl-CoA</name>
        <dbReference type="ChEBI" id="CHEBI:57288"/>
    </ligand>
</feature>
<evidence type="ECO:0000256" key="15">
    <source>
        <dbReference type="ARBA" id="ARBA00048493"/>
    </source>
</evidence>
<feature type="binding site" evidence="17">
    <location>
        <position position="257"/>
    </location>
    <ligand>
        <name>UDP-N-acetyl-alpha-D-glucosamine</name>
        <dbReference type="ChEBI" id="CHEBI:57705"/>
    </ligand>
</feature>
<keyword evidence="7 17" id="KW-0677">Repeat</keyword>
<dbReference type="GO" id="GO:0006048">
    <property type="term" value="P:UDP-N-acetylglucosamine biosynthetic process"/>
    <property type="evidence" value="ECO:0007669"/>
    <property type="project" value="UniProtKB-UniPathway"/>
</dbReference>
<keyword evidence="4 17" id="KW-0808">Transferase</keyword>
<dbReference type="PROSITE" id="PS00101">
    <property type="entry name" value="HEXAPEP_TRANSFERASES"/>
    <property type="match status" value="1"/>
</dbReference>
<dbReference type="GO" id="GO:0071555">
    <property type="term" value="P:cell wall organization"/>
    <property type="evidence" value="ECO:0007669"/>
    <property type="project" value="UniProtKB-KW"/>
</dbReference>
<dbReference type="Pfam" id="PF12804">
    <property type="entry name" value="NTP_transf_3"/>
    <property type="match status" value="1"/>
</dbReference>
<comment type="cofactor">
    <cofactor evidence="17">
        <name>Mg(2+)</name>
        <dbReference type="ChEBI" id="CHEBI:18420"/>
    </cofactor>
    <text evidence="17">Binds 1 Mg(2+) ion per subunit.</text>
</comment>
<dbReference type="GO" id="GO:0009252">
    <property type="term" value="P:peptidoglycan biosynthetic process"/>
    <property type="evidence" value="ECO:0007669"/>
    <property type="project" value="UniProtKB-UniRule"/>
</dbReference>
<dbReference type="CDD" id="cd03353">
    <property type="entry name" value="LbH_GlmU_C"/>
    <property type="match status" value="1"/>
</dbReference>
<dbReference type="PANTHER" id="PTHR43584">
    <property type="entry name" value="NUCLEOTIDYL TRANSFERASE"/>
    <property type="match status" value="1"/>
</dbReference>
<evidence type="ECO:0000256" key="8">
    <source>
        <dbReference type="ARBA" id="ARBA00022842"/>
    </source>
</evidence>
<feature type="binding site" evidence="17">
    <location>
        <position position="452"/>
    </location>
    <ligand>
        <name>acetyl-CoA</name>
        <dbReference type="ChEBI" id="CHEBI:57288"/>
    </ligand>
</feature>
<evidence type="ECO:0000259" key="19">
    <source>
        <dbReference type="PROSITE" id="PS50006"/>
    </source>
</evidence>
<evidence type="ECO:0000256" key="10">
    <source>
        <dbReference type="ARBA" id="ARBA00022984"/>
    </source>
</evidence>
<evidence type="ECO:0000256" key="6">
    <source>
        <dbReference type="ARBA" id="ARBA00022723"/>
    </source>
</evidence>
<evidence type="ECO:0000256" key="14">
    <source>
        <dbReference type="ARBA" id="ARBA00048247"/>
    </source>
</evidence>
<evidence type="ECO:0000256" key="16">
    <source>
        <dbReference type="ARBA" id="ARBA00049628"/>
    </source>
</evidence>
<dbReference type="GO" id="GO:0019134">
    <property type="term" value="F:glucosamine-1-phosphate N-acetyltransferase activity"/>
    <property type="evidence" value="ECO:0007669"/>
    <property type="project" value="UniProtKB-UniRule"/>
</dbReference>
<keyword evidence="3 17" id="KW-0963">Cytoplasm</keyword>
<dbReference type="GO" id="GO:0003977">
    <property type="term" value="F:UDP-N-acetylglucosamine diphosphorylase activity"/>
    <property type="evidence" value="ECO:0007669"/>
    <property type="project" value="UniProtKB-UniRule"/>
</dbReference>
<dbReference type="EC" id="2.3.1.157" evidence="17"/>
<dbReference type="UniPathway" id="UPA00973"/>
<evidence type="ECO:0000256" key="12">
    <source>
        <dbReference type="ARBA" id="ARBA00023315"/>
    </source>
</evidence>
<feature type="region of interest" description="Disordered" evidence="18">
    <location>
        <begin position="493"/>
        <end position="557"/>
    </location>
</feature>
<comment type="subunit">
    <text evidence="17">Homotrimer.</text>
</comment>
<dbReference type="PANTHER" id="PTHR43584:SF3">
    <property type="entry name" value="BIFUNCTIONAL PROTEIN GLMU"/>
    <property type="match status" value="1"/>
</dbReference>
<feature type="binding site" evidence="17">
    <location>
        <begin position="107"/>
        <end position="108"/>
    </location>
    <ligand>
        <name>UDP-N-acetyl-alpha-D-glucosamine</name>
        <dbReference type="ChEBI" id="CHEBI:57705"/>
    </ligand>
</feature>
<evidence type="ECO:0000256" key="3">
    <source>
        <dbReference type="ARBA" id="ARBA00022490"/>
    </source>
</evidence>
<comment type="catalytic activity">
    <reaction evidence="15 17">
        <text>N-acetyl-alpha-D-glucosamine 1-phosphate + UTP + H(+) = UDP-N-acetyl-alpha-D-glucosamine + diphosphate</text>
        <dbReference type="Rhea" id="RHEA:13509"/>
        <dbReference type="ChEBI" id="CHEBI:15378"/>
        <dbReference type="ChEBI" id="CHEBI:33019"/>
        <dbReference type="ChEBI" id="CHEBI:46398"/>
        <dbReference type="ChEBI" id="CHEBI:57705"/>
        <dbReference type="ChEBI" id="CHEBI:57776"/>
        <dbReference type="EC" id="2.7.7.23"/>
    </reaction>
</comment>
<feature type="binding site" evidence="17">
    <location>
        <position position="380"/>
    </location>
    <ligand>
        <name>UDP-N-acetyl-alpha-D-glucosamine</name>
        <dbReference type="ChEBI" id="CHEBI:57705"/>
    </ligand>
</feature>
<comment type="pathway">
    <text evidence="17">Bacterial outer membrane biogenesis; LPS lipid A biosynthesis.</text>
</comment>
<evidence type="ECO:0000256" key="11">
    <source>
        <dbReference type="ARBA" id="ARBA00023268"/>
    </source>
</evidence>
<feature type="binding site" evidence="17">
    <location>
        <position position="102"/>
    </location>
    <ligand>
        <name>UDP-N-acetyl-alpha-D-glucosamine</name>
        <dbReference type="ChEBI" id="CHEBI:57705"/>
    </ligand>
</feature>